<evidence type="ECO:0000259" key="1">
    <source>
        <dbReference type="Pfam" id="PF14244"/>
    </source>
</evidence>
<feature type="domain" description="Retrotransposon Copia-like N-terminal" evidence="1">
    <location>
        <begin position="32"/>
        <end position="76"/>
    </location>
</feature>
<protein>
    <recommendedName>
        <fullName evidence="1">Retrotransposon Copia-like N-terminal domain-containing protein</fullName>
    </recommendedName>
</protein>
<dbReference type="PANTHER" id="PTHR37610:SF75">
    <property type="entry name" value="RETROTRANSPOSON COPIA-LIKE N-TERMINAL DOMAIN-CONTAINING PROTEIN"/>
    <property type="match status" value="1"/>
</dbReference>
<dbReference type="AlphaFoldDB" id="A0AAP0B2Y4"/>
<dbReference type="Pfam" id="PF14244">
    <property type="entry name" value="Retrotran_gag_3"/>
    <property type="match status" value="1"/>
</dbReference>
<dbReference type="EMBL" id="JBBWWQ010000016">
    <property type="protein sequence ID" value="KAK8925926.1"/>
    <property type="molecule type" value="Genomic_DNA"/>
</dbReference>
<gene>
    <name evidence="2" type="ORF">KSP39_PZI018503</name>
</gene>
<proteinExistence type="predicted"/>
<dbReference type="InterPro" id="IPR029472">
    <property type="entry name" value="Copia-like_N"/>
</dbReference>
<dbReference type="PANTHER" id="PTHR37610">
    <property type="entry name" value="CCHC-TYPE DOMAIN-CONTAINING PROTEIN"/>
    <property type="match status" value="1"/>
</dbReference>
<sequence>MMSRSGETPDISSGGSAPLVSLPPIGSLCVSHDHGTPQITTIRFEGTNYLSWARSVTLALKSRRLFGYLSGTTRAPSPTSPDWSQWDSENSLVMSWLTNSMQESIARNYLFLDTKTDIWKRVKITYSCRGNAAQIFQLRRQIFLLGQGDRPPAAYYFEFTQLYQEYDHFDSLTLVSPEDEVLIRAQEERNRIFEFLHGLNRDLDLISV</sequence>
<dbReference type="Proteomes" id="UP001418222">
    <property type="component" value="Unassembled WGS sequence"/>
</dbReference>
<evidence type="ECO:0000313" key="3">
    <source>
        <dbReference type="Proteomes" id="UP001418222"/>
    </source>
</evidence>
<name>A0AAP0B2Y4_9ASPA</name>
<evidence type="ECO:0000313" key="2">
    <source>
        <dbReference type="EMBL" id="KAK8925926.1"/>
    </source>
</evidence>
<comment type="caution">
    <text evidence="2">The sequence shown here is derived from an EMBL/GenBank/DDBJ whole genome shotgun (WGS) entry which is preliminary data.</text>
</comment>
<reference evidence="2 3" key="1">
    <citation type="journal article" date="2022" name="Nat. Plants">
        <title>Genomes of leafy and leafless Platanthera orchids illuminate the evolution of mycoheterotrophy.</title>
        <authorList>
            <person name="Li M.H."/>
            <person name="Liu K.W."/>
            <person name="Li Z."/>
            <person name="Lu H.C."/>
            <person name="Ye Q.L."/>
            <person name="Zhang D."/>
            <person name="Wang J.Y."/>
            <person name="Li Y.F."/>
            <person name="Zhong Z.M."/>
            <person name="Liu X."/>
            <person name="Yu X."/>
            <person name="Liu D.K."/>
            <person name="Tu X.D."/>
            <person name="Liu B."/>
            <person name="Hao Y."/>
            <person name="Liao X.Y."/>
            <person name="Jiang Y.T."/>
            <person name="Sun W.H."/>
            <person name="Chen J."/>
            <person name="Chen Y.Q."/>
            <person name="Ai Y."/>
            <person name="Zhai J.W."/>
            <person name="Wu S.S."/>
            <person name="Zhou Z."/>
            <person name="Hsiao Y.Y."/>
            <person name="Wu W.L."/>
            <person name="Chen Y.Y."/>
            <person name="Lin Y.F."/>
            <person name="Hsu J.L."/>
            <person name="Li C.Y."/>
            <person name="Wang Z.W."/>
            <person name="Zhao X."/>
            <person name="Zhong W.Y."/>
            <person name="Ma X.K."/>
            <person name="Ma L."/>
            <person name="Huang J."/>
            <person name="Chen G.Z."/>
            <person name="Huang M.Z."/>
            <person name="Huang L."/>
            <person name="Peng D.H."/>
            <person name="Luo Y.B."/>
            <person name="Zou S.Q."/>
            <person name="Chen S.P."/>
            <person name="Lan S."/>
            <person name="Tsai W.C."/>
            <person name="Van de Peer Y."/>
            <person name="Liu Z.J."/>
        </authorList>
    </citation>
    <scope>NUCLEOTIDE SEQUENCE [LARGE SCALE GENOMIC DNA]</scope>
    <source>
        <strain evidence="2">Lor287</strain>
    </source>
</reference>
<keyword evidence="3" id="KW-1185">Reference proteome</keyword>
<organism evidence="2 3">
    <name type="scientific">Platanthera zijinensis</name>
    <dbReference type="NCBI Taxonomy" id="2320716"/>
    <lineage>
        <taxon>Eukaryota</taxon>
        <taxon>Viridiplantae</taxon>
        <taxon>Streptophyta</taxon>
        <taxon>Embryophyta</taxon>
        <taxon>Tracheophyta</taxon>
        <taxon>Spermatophyta</taxon>
        <taxon>Magnoliopsida</taxon>
        <taxon>Liliopsida</taxon>
        <taxon>Asparagales</taxon>
        <taxon>Orchidaceae</taxon>
        <taxon>Orchidoideae</taxon>
        <taxon>Orchideae</taxon>
        <taxon>Orchidinae</taxon>
        <taxon>Platanthera</taxon>
    </lineage>
</organism>
<accession>A0AAP0B2Y4</accession>